<dbReference type="InterPro" id="IPR021109">
    <property type="entry name" value="Peptidase_aspartic_dom_sf"/>
</dbReference>
<dbReference type="PROSITE" id="PS51767">
    <property type="entry name" value="PEPTIDASE_A1"/>
    <property type="match status" value="1"/>
</dbReference>
<dbReference type="EMBL" id="JBDFQZ010000002">
    <property type="protein sequence ID" value="KAK9750736.1"/>
    <property type="molecule type" value="Genomic_DNA"/>
</dbReference>
<dbReference type="GO" id="GO:0005576">
    <property type="term" value="C:extracellular region"/>
    <property type="evidence" value="ECO:0007669"/>
    <property type="project" value="TreeGrafter"/>
</dbReference>
<evidence type="ECO:0000313" key="7">
    <source>
        <dbReference type="EMBL" id="KAK9750736.1"/>
    </source>
</evidence>
<dbReference type="CDD" id="cd05476">
    <property type="entry name" value="pepsin_A_like_plant"/>
    <property type="match status" value="1"/>
</dbReference>
<dbReference type="InterPro" id="IPR032799">
    <property type="entry name" value="TAXi_C"/>
</dbReference>
<evidence type="ECO:0000256" key="4">
    <source>
        <dbReference type="ARBA" id="ARBA00022801"/>
    </source>
</evidence>
<evidence type="ECO:0000259" key="6">
    <source>
        <dbReference type="PROSITE" id="PS51767"/>
    </source>
</evidence>
<dbReference type="GO" id="GO:0004190">
    <property type="term" value="F:aspartic-type endopeptidase activity"/>
    <property type="evidence" value="ECO:0007669"/>
    <property type="project" value="UniProtKB-KW"/>
</dbReference>
<comment type="similarity">
    <text evidence="1">Belongs to the peptidase A1 family.</text>
</comment>
<evidence type="ECO:0000256" key="3">
    <source>
        <dbReference type="ARBA" id="ARBA00022750"/>
    </source>
</evidence>
<keyword evidence="3" id="KW-0064">Aspartyl protease</keyword>
<feature type="domain" description="Peptidase A1" evidence="6">
    <location>
        <begin position="42"/>
        <end position="398"/>
    </location>
</feature>
<dbReference type="Proteomes" id="UP001443914">
    <property type="component" value="Unassembled WGS sequence"/>
</dbReference>
<evidence type="ECO:0000256" key="2">
    <source>
        <dbReference type="ARBA" id="ARBA00022670"/>
    </source>
</evidence>
<organism evidence="7 8">
    <name type="scientific">Saponaria officinalis</name>
    <name type="common">Common soapwort</name>
    <name type="synonym">Lychnis saponaria</name>
    <dbReference type="NCBI Taxonomy" id="3572"/>
    <lineage>
        <taxon>Eukaryota</taxon>
        <taxon>Viridiplantae</taxon>
        <taxon>Streptophyta</taxon>
        <taxon>Embryophyta</taxon>
        <taxon>Tracheophyta</taxon>
        <taxon>Spermatophyta</taxon>
        <taxon>Magnoliopsida</taxon>
        <taxon>eudicotyledons</taxon>
        <taxon>Gunneridae</taxon>
        <taxon>Pentapetalae</taxon>
        <taxon>Caryophyllales</taxon>
        <taxon>Caryophyllaceae</taxon>
        <taxon>Caryophylleae</taxon>
        <taxon>Saponaria</taxon>
    </lineage>
</organism>
<comment type="caution">
    <text evidence="7">The sequence shown here is derived from an EMBL/GenBank/DDBJ whole genome shotgun (WGS) entry which is preliminary data.</text>
</comment>
<dbReference type="Pfam" id="PF14541">
    <property type="entry name" value="TAXi_C"/>
    <property type="match status" value="1"/>
</dbReference>
<name>A0AAW1MT09_SAPOF</name>
<dbReference type="Pfam" id="PF14543">
    <property type="entry name" value="TAXi_N"/>
    <property type="match status" value="1"/>
</dbReference>
<dbReference type="InterPro" id="IPR051708">
    <property type="entry name" value="Plant_Aspart_Prot_A1"/>
</dbReference>
<dbReference type="GO" id="GO:0006508">
    <property type="term" value="P:proteolysis"/>
    <property type="evidence" value="ECO:0007669"/>
    <property type="project" value="UniProtKB-KW"/>
</dbReference>
<dbReference type="InterPro" id="IPR032861">
    <property type="entry name" value="TAXi_N"/>
</dbReference>
<gene>
    <name evidence="7" type="ORF">RND81_02G217800</name>
</gene>
<keyword evidence="4" id="KW-0378">Hydrolase</keyword>
<dbReference type="PANTHER" id="PTHR47967:SF128">
    <property type="entry name" value="ASPARTIC PROTEINASE CDR1-LIKE"/>
    <property type="match status" value="1"/>
</dbReference>
<evidence type="ECO:0000256" key="5">
    <source>
        <dbReference type="ARBA" id="ARBA00023180"/>
    </source>
</evidence>
<dbReference type="PANTHER" id="PTHR47967">
    <property type="entry name" value="OS07G0603500 PROTEIN-RELATED"/>
    <property type="match status" value="1"/>
</dbReference>
<dbReference type="InterPro" id="IPR033121">
    <property type="entry name" value="PEPTIDASE_A1"/>
</dbReference>
<protein>
    <recommendedName>
        <fullName evidence="6">Peptidase A1 domain-containing protein</fullName>
    </recommendedName>
</protein>
<keyword evidence="5" id="KW-0325">Glycoprotein</keyword>
<keyword evidence="8" id="KW-1185">Reference proteome</keyword>
<dbReference type="Gene3D" id="2.40.70.10">
    <property type="entry name" value="Acid Proteases"/>
    <property type="match status" value="2"/>
</dbReference>
<evidence type="ECO:0000256" key="1">
    <source>
        <dbReference type="ARBA" id="ARBA00007447"/>
    </source>
</evidence>
<proteinExistence type="inferred from homology"/>
<evidence type="ECO:0000313" key="8">
    <source>
        <dbReference type="Proteomes" id="UP001443914"/>
    </source>
</evidence>
<reference evidence="7" key="1">
    <citation type="submission" date="2024-03" db="EMBL/GenBank/DDBJ databases">
        <title>WGS assembly of Saponaria officinalis var. Norfolk2.</title>
        <authorList>
            <person name="Jenkins J."/>
            <person name="Shu S."/>
            <person name="Grimwood J."/>
            <person name="Barry K."/>
            <person name="Goodstein D."/>
            <person name="Schmutz J."/>
            <person name="Leebens-Mack J."/>
            <person name="Osbourn A."/>
        </authorList>
    </citation>
    <scope>NUCLEOTIDE SEQUENCE [LARGE SCALE GENOMIC DNA]</scope>
    <source>
        <strain evidence="7">JIC</strain>
    </source>
</reference>
<dbReference type="SUPFAM" id="SSF50630">
    <property type="entry name" value="Acid proteases"/>
    <property type="match status" value="1"/>
</dbReference>
<accession>A0AAW1MT09</accession>
<sequence length="406" mass="46034">MIENLLRHSENRNNKISNSSNKYDHLDWVSQQQLCVGKPSIIYLKFGIGTFETPIPYKSYYLRMDTGSELTWVQCEDCRKPGNHCFGKPPIIYTNTKSTTYYPIPCDTHELCYKGKCINGFCSYTKYYNDGSKITGILAFDAFTFGIGPGPNEITQDIVFNQVFGCNTIYHGLSSNVEIGILGLGWGPRSFISQVKTQVQDSFSYCFPFFDKTSPVSEGYFKIGSDGVSEDDFSSTALRRFGYFHHYYINLEGISVNKRKLNILPSVFARNGDEGGTLIDSGSSFTYLTPVAYLELKRVLASYFTSLKNYVPIKSDYLDLCYKGSTYVAEQLPSVTFHFSGADLLLKPENVFIWLDDPPNAFCLAMIMNKEQDTIFGAYQQSNFKFIYDRRKSLLLFKPDSCDEAA</sequence>
<keyword evidence="2" id="KW-0645">Protease</keyword>
<dbReference type="InterPro" id="IPR034161">
    <property type="entry name" value="Pepsin-like_plant"/>
</dbReference>
<dbReference type="AlphaFoldDB" id="A0AAW1MT09"/>